<accession>L9ZC80</accession>
<evidence type="ECO:0000313" key="1">
    <source>
        <dbReference type="EMBL" id="ELY83611.1"/>
    </source>
</evidence>
<dbReference type="RefSeq" id="WP_007110755.1">
    <property type="nucleotide sequence ID" value="NZ_AOIK01000043.1"/>
</dbReference>
<evidence type="ECO:0000313" key="2">
    <source>
        <dbReference type="Proteomes" id="UP000011511"/>
    </source>
</evidence>
<dbReference type="Proteomes" id="UP000011511">
    <property type="component" value="Unassembled WGS sequence"/>
</dbReference>
<organism evidence="1 2">
    <name type="scientific">Natrinema altunense (strain JCM 12890 / CGMCC 1.3731 / AJ2)</name>
    <dbReference type="NCBI Taxonomy" id="1227494"/>
    <lineage>
        <taxon>Archaea</taxon>
        <taxon>Methanobacteriati</taxon>
        <taxon>Methanobacteriota</taxon>
        <taxon>Stenosarchaea group</taxon>
        <taxon>Halobacteria</taxon>
        <taxon>Halobacteriales</taxon>
        <taxon>Natrialbaceae</taxon>
        <taxon>Natrinema</taxon>
    </lineage>
</organism>
<comment type="caution">
    <text evidence="1">The sequence shown here is derived from an EMBL/GenBank/DDBJ whole genome shotgun (WGS) entry which is preliminary data.</text>
</comment>
<dbReference type="EMBL" id="AOIK01000043">
    <property type="protein sequence ID" value="ELY83611.1"/>
    <property type="molecule type" value="Genomic_DNA"/>
</dbReference>
<sequence>MGEATIYYLNWDEEAEDHGPASELFHKYGVESVLDEDEMPPSEFSEEEFEEFYREVATVEGDYEHPEQLWREWNRGSREESQEFYDAEVRSMSVGDVVELDGDYYLAKAIGFDEIEVGGGQE</sequence>
<keyword evidence="2" id="KW-1185">Reference proteome</keyword>
<reference evidence="1 2" key="1">
    <citation type="journal article" date="2014" name="PLoS Genet.">
        <title>Phylogenetically driven sequencing of extremely halophilic archaea reveals strategies for static and dynamic osmo-response.</title>
        <authorList>
            <person name="Becker E.A."/>
            <person name="Seitzer P.M."/>
            <person name="Tritt A."/>
            <person name="Larsen D."/>
            <person name="Krusor M."/>
            <person name="Yao A.I."/>
            <person name="Wu D."/>
            <person name="Madern D."/>
            <person name="Eisen J.A."/>
            <person name="Darling A.E."/>
            <person name="Facciotti M.T."/>
        </authorList>
    </citation>
    <scope>NUCLEOTIDE SEQUENCE [LARGE SCALE GENOMIC DNA]</scope>
    <source>
        <strain evidence="1 2">JCM 12890</strain>
    </source>
</reference>
<name>L9ZC80_NATA2</name>
<gene>
    <name evidence="1" type="ORF">C485_17702</name>
</gene>
<protein>
    <submittedName>
        <fullName evidence="1">Uncharacterized protein</fullName>
    </submittedName>
</protein>
<proteinExistence type="predicted"/>
<dbReference type="AlphaFoldDB" id="L9ZC80"/>